<evidence type="ECO:0000313" key="1">
    <source>
        <dbReference type="Proteomes" id="UP000887565"/>
    </source>
</evidence>
<keyword evidence="1" id="KW-1185">Reference proteome</keyword>
<reference evidence="2" key="1">
    <citation type="submission" date="2022-11" db="UniProtKB">
        <authorList>
            <consortium name="WormBaseParasite"/>
        </authorList>
    </citation>
    <scope>IDENTIFICATION</scope>
</reference>
<dbReference type="Gene3D" id="3.60.10.10">
    <property type="entry name" value="Endonuclease/exonuclease/phosphatase"/>
    <property type="match status" value="1"/>
</dbReference>
<proteinExistence type="predicted"/>
<organism evidence="1 2">
    <name type="scientific">Romanomermis culicivorax</name>
    <name type="common">Nematode worm</name>
    <dbReference type="NCBI Taxonomy" id="13658"/>
    <lineage>
        <taxon>Eukaryota</taxon>
        <taxon>Metazoa</taxon>
        <taxon>Ecdysozoa</taxon>
        <taxon>Nematoda</taxon>
        <taxon>Enoplea</taxon>
        <taxon>Dorylaimia</taxon>
        <taxon>Mermithida</taxon>
        <taxon>Mermithoidea</taxon>
        <taxon>Mermithidae</taxon>
        <taxon>Romanomermis</taxon>
    </lineage>
</organism>
<protein>
    <submittedName>
        <fullName evidence="2">Uncharacterized protein</fullName>
    </submittedName>
</protein>
<dbReference type="WBParaSite" id="nRc.2.0.1.t32180-RA">
    <property type="protein sequence ID" value="nRc.2.0.1.t32180-RA"/>
    <property type="gene ID" value="nRc.2.0.1.g32180"/>
</dbReference>
<dbReference type="AlphaFoldDB" id="A0A915K1T5"/>
<evidence type="ECO:0000313" key="2">
    <source>
        <dbReference type="WBParaSite" id="nRc.2.0.1.t32180-RA"/>
    </source>
</evidence>
<dbReference type="SUPFAM" id="SSF56219">
    <property type="entry name" value="DNase I-like"/>
    <property type="match status" value="1"/>
</dbReference>
<accession>A0A915K1T5</accession>
<name>A0A915K1T5_ROMCU</name>
<sequence length="65" mass="7869">MKTPKNRRQRNFGVATAIQYTPALDLVGTFRRENPLRKRYTWYQPKSNVRCRLDYFFASEEIIQQ</sequence>
<dbReference type="Proteomes" id="UP000887565">
    <property type="component" value="Unplaced"/>
</dbReference>
<dbReference type="InterPro" id="IPR036691">
    <property type="entry name" value="Endo/exonu/phosph_ase_sf"/>
</dbReference>